<reference evidence="7" key="1">
    <citation type="submission" date="2017-02" db="EMBL/GenBank/DDBJ databases">
        <authorList>
            <person name="Varghese N."/>
            <person name="Submissions S."/>
        </authorList>
    </citation>
    <scope>NUCLEOTIDE SEQUENCE [LARGE SCALE GENOMIC DNA]</scope>
    <source>
        <strain evidence="7">DSM 22385</strain>
    </source>
</reference>
<evidence type="ECO:0000256" key="5">
    <source>
        <dbReference type="HAMAP-Rule" id="MF_00527"/>
    </source>
</evidence>
<dbReference type="InterPro" id="IPR036995">
    <property type="entry name" value="MPG_sf"/>
</dbReference>
<dbReference type="STRING" id="572036.SAMN05661099_0687"/>
<dbReference type="Gene3D" id="3.10.300.10">
    <property type="entry name" value="Methylpurine-DNA glycosylase (MPG)"/>
    <property type="match status" value="1"/>
</dbReference>
<dbReference type="InterPro" id="IPR011034">
    <property type="entry name" value="Formyl_transferase-like_C_sf"/>
</dbReference>
<dbReference type="EC" id="3.2.2.-" evidence="5"/>
<dbReference type="OrthoDB" id="9794313at2"/>
<dbReference type="PANTHER" id="PTHR10429:SF0">
    <property type="entry name" value="DNA-3-METHYLADENINE GLYCOSYLASE"/>
    <property type="match status" value="1"/>
</dbReference>
<evidence type="ECO:0000256" key="1">
    <source>
        <dbReference type="ARBA" id="ARBA00009232"/>
    </source>
</evidence>
<dbReference type="GO" id="GO:0003905">
    <property type="term" value="F:alkylbase DNA N-glycosylase activity"/>
    <property type="evidence" value="ECO:0007669"/>
    <property type="project" value="InterPro"/>
</dbReference>
<keyword evidence="3 5" id="KW-0378">Hydrolase</keyword>
<keyword evidence="2 5" id="KW-0227">DNA damage</keyword>
<proteinExistence type="inferred from homology"/>
<dbReference type="RefSeq" id="WP_079701245.1">
    <property type="nucleotide sequence ID" value="NZ_FUYR01000001.1"/>
</dbReference>
<sequence length="202" mass="22562">MKNKLPLSFYKQDDVISVARALLGKNLYSLIDGQLTGGIIVETEAYRGPDDRGSHAYNNKRTPRNEMMYSSGGVVYMYICYGIHDMVNIVTGKEGMSHAALIRALEPIEGLDIMRDRRRIYGQDQRLCQGPGALAQALGLNKLHNGTDLQGDVVWITDEGKNFADDEVVASARVGMNFDGPYKTIPWRFSVKGNQFVSRPRM</sequence>
<dbReference type="EMBL" id="FUYR01000001">
    <property type="protein sequence ID" value="SKB33910.1"/>
    <property type="molecule type" value="Genomic_DNA"/>
</dbReference>
<dbReference type="FunFam" id="3.10.300.10:FF:000001">
    <property type="entry name" value="Putative 3-methyladenine DNA glycosylase"/>
    <property type="match status" value="1"/>
</dbReference>
<dbReference type="NCBIfam" id="TIGR00567">
    <property type="entry name" value="3mg"/>
    <property type="match status" value="1"/>
</dbReference>
<organism evidence="6 7">
    <name type="scientific">Daejeonella lutea</name>
    <dbReference type="NCBI Taxonomy" id="572036"/>
    <lineage>
        <taxon>Bacteria</taxon>
        <taxon>Pseudomonadati</taxon>
        <taxon>Bacteroidota</taxon>
        <taxon>Sphingobacteriia</taxon>
        <taxon>Sphingobacteriales</taxon>
        <taxon>Sphingobacteriaceae</taxon>
        <taxon>Daejeonella</taxon>
    </lineage>
</organism>
<keyword evidence="7" id="KW-1185">Reference proteome</keyword>
<dbReference type="Proteomes" id="UP000189981">
    <property type="component" value="Unassembled WGS sequence"/>
</dbReference>
<dbReference type="PANTHER" id="PTHR10429">
    <property type="entry name" value="DNA-3-METHYLADENINE GLYCOSYLASE"/>
    <property type="match status" value="1"/>
</dbReference>
<dbReference type="GO" id="GO:0006284">
    <property type="term" value="P:base-excision repair"/>
    <property type="evidence" value="ECO:0007669"/>
    <property type="project" value="InterPro"/>
</dbReference>
<dbReference type="SUPFAM" id="SSF50486">
    <property type="entry name" value="FMT C-terminal domain-like"/>
    <property type="match status" value="1"/>
</dbReference>
<dbReference type="AlphaFoldDB" id="A0A1T5AG83"/>
<dbReference type="InterPro" id="IPR003180">
    <property type="entry name" value="MPG"/>
</dbReference>
<dbReference type="HAMAP" id="MF_00527">
    <property type="entry name" value="3MGH"/>
    <property type="match status" value="1"/>
</dbReference>
<dbReference type="CDD" id="cd00540">
    <property type="entry name" value="AAG"/>
    <property type="match status" value="1"/>
</dbReference>
<gene>
    <name evidence="6" type="ORF">SAMN05661099_0687</name>
</gene>
<comment type="similarity">
    <text evidence="1 5">Belongs to the DNA glycosylase MPG family.</text>
</comment>
<evidence type="ECO:0000256" key="3">
    <source>
        <dbReference type="ARBA" id="ARBA00022801"/>
    </source>
</evidence>
<evidence type="ECO:0000313" key="6">
    <source>
        <dbReference type="EMBL" id="SKB33910.1"/>
    </source>
</evidence>
<dbReference type="Pfam" id="PF02245">
    <property type="entry name" value="Pur_DNA_glyco"/>
    <property type="match status" value="1"/>
</dbReference>
<evidence type="ECO:0000256" key="2">
    <source>
        <dbReference type="ARBA" id="ARBA00022763"/>
    </source>
</evidence>
<keyword evidence="4 5" id="KW-0234">DNA repair</keyword>
<name>A0A1T5AG83_9SPHI</name>
<dbReference type="GO" id="GO:0003677">
    <property type="term" value="F:DNA binding"/>
    <property type="evidence" value="ECO:0007669"/>
    <property type="project" value="InterPro"/>
</dbReference>
<protein>
    <recommendedName>
        <fullName evidence="5">Putative 3-methyladenine DNA glycosylase</fullName>
        <ecNumber evidence="5">3.2.2.-</ecNumber>
    </recommendedName>
</protein>
<evidence type="ECO:0000313" key="7">
    <source>
        <dbReference type="Proteomes" id="UP000189981"/>
    </source>
</evidence>
<evidence type="ECO:0000256" key="4">
    <source>
        <dbReference type="ARBA" id="ARBA00023204"/>
    </source>
</evidence>
<accession>A0A1T5AG83</accession>